<evidence type="ECO:0000313" key="2">
    <source>
        <dbReference type="Proteomes" id="UP000176725"/>
    </source>
</evidence>
<comment type="caution">
    <text evidence="1">The sequence shown here is derived from an EMBL/GenBank/DDBJ whole genome shotgun (WGS) entry which is preliminary data.</text>
</comment>
<proteinExistence type="predicted"/>
<protein>
    <submittedName>
        <fullName evidence="1">Uncharacterized protein</fullName>
    </submittedName>
</protein>
<evidence type="ECO:0000313" key="1">
    <source>
        <dbReference type="EMBL" id="OGM64643.1"/>
    </source>
</evidence>
<dbReference type="Proteomes" id="UP000176725">
    <property type="component" value="Unassembled WGS sequence"/>
</dbReference>
<sequence length="194" mass="21811">MVLDSEEIQAGIDVAPRPFYNRLLTEGEWQGLIREGRGAVIGKFPGYISCLARISKDKVASGLFPKGTHADVLIEQKGYFGLGELDDSKAAAVLLERESEYELTGAQLWFDSKGVVEKLDYNISTDFLRAKEVKAISTDILGKVPEPYVPKLLEIRLGDEEHSSFKRPSYYVMMRQQDGSWNIMKAGKRKAWGY</sequence>
<reference evidence="1 2" key="1">
    <citation type="journal article" date="2016" name="Nat. Commun.">
        <title>Thousands of microbial genomes shed light on interconnected biogeochemical processes in an aquifer system.</title>
        <authorList>
            <person name="Anantharaman K."/>
            <person name="Brown C.T."/>
            <person name="Hug L.A."/>
            <person name="Sharon I."/>
            <person name="Castelle C.J."/>
            <person name="Probst A.J."/>
            <person name="Thomas B.C."/>
            <person name="Singh A."/>
            <person name="Wilkins M.J."/>
            <person name="Karaoz U."/>
            <person name="Brodie E.L."/>
            <person name="Williams K.H."/>
            <person name="Hubbard S.S."/>
            <person name="Banfield J.F."/>
        </authorList>
    </citation>
    <scope>NUCLEOTIDE SEQUENCE [LARGE SCALE GENOMIC DNA]</scope>
</reference>
<accession>A0A1F8BKS6</accession>
<dbReference type="STRING" id="1802521.A2893_06475"/>
<dbReference type="AlphaFoldDB" id="A0A1F8BKS6"/>
<name>A0A1F8BKS6_9BACT</name>
<gene>
    <name evidence="1" type="ORF">A2893_06475</name>
</gene>
<dbReference type="EMBL" id="MGHH01000008">
    <property type="protein sequence ID" value="OGM64643.1"/>
    <property type="molecule type" value="Genomic_DNA"/>
</dbReference>
<organism evidence="1 2">
    <name type="scientific">Candidatus Woesebacteria bacterium RIFCSPLOWO2_01_FULL_39_25</name>
    <dbReference type="NCBI Taxonomy" id="1802521"/>
    <lineage>
        <taxon>Bacteria</taxon>
        <taxon>Candidatus Woeseibacteriota</taxon>
    </lineage>
</organism>